<protein>
    <recommendedName>
        <fullName evidence="2">Brix domain-containing protein</fullName>
    </recommendedName>
</protein>
<feature type="compositionally biased region" description="Basic residues" evidence="1">
    <location>
        <begin position="53"/>
        <end position="66"/>
    </location>
</feature>
<dbReference type="PANTHER" id="PTHR22734">
    <property type="entry name" value="U3 SMALL NUCLEOLAR RIBONUCLEOPROTEIN PROTEIN IMP4"/>
    <property type="match status" value="1"/>
</dbReference>
<dbReference type="SMART" id="SM00879">
    <property type="entry name" value="Brix"/>
    <property type="match status" value="1"/>
</dbReference>
<gene>
    <name evidence="3" type="ORF">PSYICH_LOCUS6299</name>
</gene>
<dbReference type="OrthoDB" id="264354at2759"/>
<feature type="region of interest" description="Disordered" evidence="1">
    <location>
        <begin position="1"/>
        <end position="27"/>
    </location>
</feature>
<dbReference type="GO" id="GO:0000470">
    <property type="term" value="P:maturation of LSU-rRNA"/>
    <property type="evidence" value="ECO:0007669"/>
    <property type="project" value="TreeGrafter"/>
</dbReference>
<reference evidence="3" key="1">
    <citation type="submission" date="2022-01" db="EMBL/GenBank/DDBJ databases">
        <authorList>
            <person name="King R."/>
        </authorList>
    </citation>
    <scope>NUCLEOTIDE SEQUENCE</scope>
</reference>
<evidence type="ECO:0000256" key="1">
    <source>
        <dbReference type="SAM" id="MobiDB-lite"/>
    </source>
</evidence>
<dbReference type="Pfam" id="PF04427">
    <property type="entry name" value="Brix"/>
    <property type="match status" value="1"/>
</dbReference>
<keyword evidence="4" id="KW-1185">Reference proteome</keyword>
<feature type="region of interest" description="Disordered" evidence="1">
    <location>
        <begin position="49"/>
        <end position="89"/>
    </location>
</feature>
<dbReference type="AlphaFoldDB" id="A0A9P0GDG9"/>
<dbReference type="PANTHER" id="PTHR22734:SF3">
    <property type="entry name" value="RIBOSOME PRODUCTION FACTOR 1"/>
    <property type="match status" value="1"/>
</dbReference>
<dbReference type="PROSITE" id="PS50833">
    <property type="entry name" value="BRIX"/>
    <property type="match status" value="1"/>
</dbReference>
<evidence type="ECO:0000313" key="4">
    <source>
        <dbReference type="Proteomes" id="UP001153636"/>
    </source>
</evidence>
<dbReference type="FunFam" id="3.40.50.10480:FF:000002">
    <property type="entry name" value="Ribosome production factor 1"/>
    <property type="match status" value="1"/>
</dbReference>
<accession>A0A9P0GDG9</accession>
<evidence type="ECO:0000313" key="3">
    <source>
        <dbReference type="EMBL" id="CAH1105472.1"/>
    </source>
</evidence>
<dbReference type="Proteomes" id="UP001153636">
    <property type="component" value="Chromosome 19"/>
</dbReference>
<dbReference type="EMBL" id="OV651831">
    <property type="protein sequence ID" value="CAH1105472.1"/>
    <property type="molecule type" value="Genomic_DNA"/>
</dbReference>
<sequence length="333" mass="39073">MEVDSTENESFTVVKTEDEEKIKPSLSGEVLFPTESRFAGIRNKEVRAQQYQKLKRERKKAKKEAKKTREKEGIPKKTPHTIDSLREKDETTITDLNAEENELIRDDLEQDEFSDYFKQSYDPKVLITYSDNPMKKTRIFGRELTRIIPNSVSLYRNRSGVKKIVRSAIKKGYTDVLVVNEHRKEPDGLLVIHLPDGPTAHFRVSNVKITTELRKNHRDITAHRPEVVLNNFSTRLGLTVGRMLGALFHYDPEFQGQRAVTFHNQRDYIFFRHYRYGFDANGKKCRLKELGPRFTLRLKSLQKGTFDSKYGQYEWIIDGRRHSMETSRRKFNL</sequence>
<dbReference type="Gene3D" id="3.40.50.10480">
    <property type="entry name" value="Probable brix-domain ribosomal biogenesis protein"/>
    <property type="match status" value="1"/>
</dbReference>
<dbReference type="GO" id="GO:0000460">
    <property type="term" value="P:maturation of 5.8S rRNA"/>
    <property type="evidence" value="ECO:0007669"/>
    <property type="project" value="TreeGrafter"/>
</dbReference>
<dbReference type="InterPro" id="IPR044281">
    <property type="entry name" value="IMP4/RPF1"/>
</dbReference>
<dbReference type="SUPFAM" id="SSF52954">
    <property type="entry name" value="Class II aaRS ABD-related"/>
    <property type="match status" value="1"/>
</dbReference>
<dbReference type="GO" id="GO:0030687">
    <property type="term" value="C:preribosome, large subunit precursor"/>
    <property type="evidence" value="ECO:0007669"/>
    <property type="project" value="TreeGrafter"/>
</dbReference>
<name>A0A9P0GDG9_9CUCU</name>
<feature type="domain" description="Brix" evidence="2">
    <location>
        <begin position="123"/>
        <end position="307"/>
    </location>
</feature>
<dbReference type="GO" id="GO:0042134">
    <property type="term" value="F:rRNA primary transcript binding"/>
    <property type="evidence" value="ECO:0007669"/>
    <property type="project" value="InterPro"/>
</dbReference>
<evidence type="ECO:0000259" key="2">
    <source>
        <dbReference type="PROSITE" id="PS50833"/>
    </source>
</evidence>
<dbReference type="GO" id="GO:0005730">
    <property type="term" value="C:nucleolus"/>
    <property type="evidence" value="ECO:0007669"/>
    <property type="project" value="TreeGrafter"/>
</dbReference>
<proteinExistence type="predicted"/>
<dbReference type="InterPro" id="IPR007109">
    <property type="entry name" value="Brix"/>
</dbReference>
<organism evidence="3 4">
    <name type="scientific">Psylliodes chrysocephalus</name>
    <dbReference type="NCBI Taxonomy" id="3402493"/>
    <lineage>
        <taxon>Eukaryota</taxon>
        <taxon>Metazoa</taxon>
        <taxon>Ecdysozoa</taxon>
        <taxon>Arthropoda</taxon>
        <taxon>Hexapoda</taxon>
        <taxon>Insecta</taxon>
        <taxon>Pterygota</taxon>
        <taxon>Neoptera</taxon>
        <taxon>Endopterygota</taxon>
        <taxon>Coleoptera</taxon>
        <taxon>Polyphaga</taxon>
        <taxon>Cucujiformia</taxon>
        <taxon>Chrysomeloidea</taxon>
        <taxon>Chrysomelidae</taxon>
        <taxon>Galerucinae</taxon>
        <taxon>Alticini</taxon>
        <taxon>Psylliodes</taxon>
    </lineage>
</organism>